<dbReference type="InterPro" id="IPR005122">
    <property type="entry name" value="Uracil-DNA_glycosylase-like"/>
</dbReference>
<keyword evidence="9" id="KW-0963">Cytoplasm</keyword>
<dbReference type="GO" id="GO:0097510">
    <property type="term" value="P:base-excision repair, AP site formation via deaminated base removal"/>
    <property type="evidence" value="ECO:0007669"/>
    <property type="project" value="TreeGrafter"/>
</dbReference>
<protein>
    <recommendedName>
        <fullName evidence="5 9">Uracil-DNA glycosylase</fullName>
        <shortName evidence="9">UDG</shortName>
        <ecNumber evidence="4 9">3.2.2.27</ecNumber>
    </recommendedName>
</protein>
<dbReference type="HAMAP" id="MF_00148">
    <property type="entry name" value="UDG"/>
    <property type="match status" value="1"/>
</dbReference>
<evidence type="ECO:0000256" key="10">
    <source>
        <dbReference type="PROSITE-ProRule" id="PRU10072"/>
    </source>
</evidence>
<evidence type="ECO:0000256" key="9">
    <source>
        <dbReference type="HAMAP-Rule" id="MF_00148"/>
    </source>
</evidence>
<dbReference type="InterPro" id="IPR002043">
    <property type="entry name" value="UDG_fam1"/>
</dbReference>
<dbReference type="NCBIfam" id="NF003588">
    <property type="entry name" value="PRK05254.1-1"/>
    <property type="match status" value="1"/>
</dbReference>
<evidence type="ECO:0000256" key="1">
    <source>
        <dbReference type="ARBA" id="ARBA00001400"/>
    </source>
</evidence>
<evidence type="ECO:0000256" key="7">
    <source>
        <dbReference type="ARBA" id="ARBA00022801"/>
    </source>
</evidence>
<dbReference type="SMART" id="SM00987">
    <property type="entry name" value="UreE_C"/>
    <property type="match status" value="1"/>
</dbReference>
<dbReference type="CDD" id="cd10027">
    <property type="entry name" value="UDG-F1-like"/>
    <property type="match status" value="1"/>
</dbReference>
<organism evidence="12 13">
    <name type="scientific">Wenxinia saemankumensis</name>
    <dbReference type="NCBI Taxonomy" id="1447782"/>
    <lineage>
        <taxon>Bacteria</taxon>
        <taxon>Pseudomonadati</taxon>
        <taxon>Pseudomonadota</taxon>
        <taxon>Alphaproteobacteria</taxon>
        <taxon>Rhodobacterales</taxon>
        <taxon>Roseobacteraceae</taxon>
        <taxon>Wenxinia</taxon>
    </lineage>
</organism>
<evidence type="ECO:0000256" key="3">
    <source>
        <dbReference type="ARBA" id="ARBA00008184"/>
    </source>
</evidence>
<dbReference type="GO" id="GO:0005737">
    <property type="term" value="C:cytoplasm"/>
    <property type="evidence" value="ECO:0007669"/>
    <property type="project" value="UniProtKB-SubCell"/>
</dbReference>
<proteinExistence type="inferred from homology"/>
<keyword evidence="8 9" id="KW-0234">DNA repair</keyword>
<keyword evidence="7 9" id="KW-0378">Hydrolase</keyword>
<dbReference type="PANTHER" id="PTHR11264:SF0">
    <property type="entry name" value="URACIL-DNA GLYCOSYLASE"/>
    <property type="match status" value="1"/>
</dbReference>
<accession>A0A1M6D3U2</accession>
<dbReference type="SUPFAM" id="SSF52141">
    <property type="entry name" value="Uracil-DNA glycosylase-like"/>
    <property type="match status" value="1"/>
</dbReference>
<dbReference type="AlphaFoldDB" id="A0A1M6D3U2"/>
<evidence type="ECO:0000256" key="8">
    <source>
        <dbReference type="ARBA" id="ARBA00023204"/>
    </source>
</evidence>
<evidence type="ECO:0000256" key="2">
    <source>
        <dbReference type="ARBA" id="ARBA00002631"/>
    </source>
</evidence>
<dbReference type="STRING" id="1447782.SAMN05444417_1507"/>
<dbReference type="InterPro" id="IPR018085">
    <property type="entry name" value="Ura-DNA_Glyclase_AS"/>
</dbReference>
<comment type="function">
    <text evidence="2 9">Excises uracil residues from the DNA which can arise as a result of misincorporation of dUMP residues by DNA polymerase or due to deamination of cytosine.</text>
</comment>
<dbReference type="PANTHER" id="PTHR11264">
    <property type="entry name" value="URACIL-DNA GLYCOSYLASE"/>
    <property type="match status" value="1"/>
</dbReference>
<feature type="active site" description="Proton acceptor" evidence="9 10">
    <location>
        <position position="62"/>
    </location>
</feature>
<evidence type="ECO:0000256" key="6">
    <source>
        <dbReference type="ARBA" id="ARBA00022763"/>
    </source>
</evidence>
<dbReference type="OrthoDB" id="9804372at2"/>
<dbReference type="InterPro" id="IPR036895">
    <property type="entry name" value="Uracil-DNA_glycosylase-like_sf"/>
</dbReference>
<dbReference type="RefSeq" id="WP_073327543.1">
    <property type="nucleotide sequence ID" value="NZ_FQYO01000002.1"/>
</dbReference>
<dbReference type="NCBIfam" id="NF003592">
    <property type="entry name" value="PRK05254.1-5"/>
    <property type="match status" value="1"/>
</dbReference>
<name>A0A1M6D3U2_9RHOB</name>
<dbReference type="Gene3D" id="3.40.470.10">
    <property type="entry name" value="Uracil-DNA glycosylase-like domain"/>
    <property type="match status" value="1"/>
</dbReference>
<comment type="subcellular location">
    <subcellularLocation>
        <location evidence="9">Cytoplasm</location>
    </subcellularLocation>
</comment>
<dbReference type="EC" id="3.2.2.27" evidence="4 9"/>
<comment type="similarity">
    <text evidence="3 9">Belongs to the uracil-DNA glycosylase (UDG) superfamily. UNG family.</text>
</comment>
<dbReference type="SMART" id="SM00986">
    <property type="entry name" value="UDG"/>
    <property type="match status" value="1"/>
</dbReference>
<reference evidence="12 13" key="1">
    <citation type="submission" date="2016-11" db="EMBL/GenBank/DDBJ databases">
        <authorList>
            <person name="Jaros S."/>
            <person name="Januszkiewicz K."/>
            <person name="Wedrychowicz H."/>
        </authorList>
    </citation>
    <scope>NUCLEOTIDE SEQUENCE [LARGE SCALE GENOMIC DNA]</scope>
    <source>
        <strain evidence="12 13">DSM 100565</strain>
    </source>
</reference>
<feature type="domain" description="Uracil-DNA glycosylase-like" evidence="11">
    <location>
        <begin position="47"/>
        <end position="203"/>
    </location>
</feature>
<evidence type="ECO:0000256" key="5">
    <source>
        <dbReference type="ARBA" id="ARBA00018429"/>
    </source>
</evidence>
<evidence type="ECO:0000313" key="13">
    <source>
        <dbReference type="Proteomes" id="UP000184292"/>
    </source>
</evidence>
<dbReference type="EMBL" id="FQYO01000002">
    <property type="protein sequence ID" value="SHI67917.1"/>
    <property type="molecule type" value="Genomic_DNA"/>
</dbReference>
<evidence type="ECO:0000259" key="11">
    <source>
        <dbReference type="SMART" id="SM00986"/>
    </source>
</evidence>
<dbReference type="Pfam" id="PF03167">
    <property type="entry name" value="UDG"/>
    <property type="match status" value="1"/>
</dbReference>
<dbReference type="GO" id="GO:0004844">
    <property type="term" value="F:uracil DNA N-glycosylase activity"/>
    <property type="evidence" value="ECO:0007669"/>
    <property type="project" value="UniProtKB-UniRule"/>
</dbReference>
<sequence>MILPERPALPGWDDLPFWREDWPALRARLAAEDGPVHPPPSRVFRALDLPPDRVRVVILGQDPYHTPGKADGLAFSIPGEFGGRLDSLGNILREVGTDTGTERRRTDLSDWAAQGVLLLNTALTVPEGRAKGHARWGWTPLVRQVIARLDHSPRAFLLWGGPARAFRPARDHHLVIESAHPSPLSAYRGFLGTRPFSRVNDWLAARGEAPVDWAGTGPARPLSPDRPAD</sequence>
<keyword evidence="6 9" id="KW-0227">DNA damage</keyword>
<comment type="catalytic activity">
    <reaction evidence="1 9">
        <text>Hydrolyzes single-stranded DNA or mismatched double-stranded DNA and polynucleotides, releasing free uracil.</text>
        <dbReference type="EC" id="3.2.2.27"/>
    </reaction>
</comment>
<keyword evidence="13" id="KW-1185">Reference proteome</keyword>
<evidence type="ECO:0000256" key="4">
    <source>
        <dbReference type="ARBA" id="ARBA00012030"/>
    </source>
</evidence>
<evidence type="ECO:0000313" key="12">
    <source>
        <dbReference type="EMBL" id="SHI67917.1"/>
    </source>
</evidence>
<gene>
    <name evidence="9" type="primary">ung</name>
    <name evidence="12" type="ORF">SAMN05444417_1507</name>
</gene>
<dbReference type="PROSITE" id="PS00130">
    <property type="entry name" value="U_DNA_GLYCOSYLASE"/>
    <property type="match status" value="1"/>
</dbReference>
<dbReference type="Proteomes" id="UP000184292">
    <property type="component" value="Unassembled WGS sequence"/>
</dbReference>